<protein>
    <submittedName>
        <fullName evidence="2">Predicted membrane protein</fullName>
    </submittedName>
</protein>
<evidence type="ECO:0000256" key="1">
    <source>
        <dbReference type="SAM" id="Phobius"/>
    </source>
</evidence>
<keyword evidence="3" id="KW-1185">Reference proteome</keyword>
<gene>
    <name evidence="2" type="ORF">SAMN04488072_11769</name>
</gene>
<dbReference type="Proteomes" id="UP000198642">
    <property type="component" value="Unassembled WGS sequence"/>
</dbReference>
<dbReference type="InterPro" id="IPR018750">
    <property type="entry name" value="DUF2306_membrane"/>
</dbReference>
<feature type="transmembrane region" description="Helical" evidence="1">
    <location>
        <begin position="103"/>
        <end position="121"/>
    </location>
</feature>
<keyword evidence="1" id="KW-1133">Transmembrane helix</keyword>
<keyword evidence="1" id="KW-0472">Membrane</keyword>
<feature type="transmembrane region" description="Helical" evidence="1">
    <location>
        <begin position="37"/>
        <end position="58"/>
    </location>
</feature>
<evidence type="ECO:0000313" key="3">
    <source>
        <dbReference type="Proteomes" id="UP000198642"/>
    </source>
</evidence>
<accession>A0A1I1AD88</accession>
<name>A0A1I1AD88_9BACI</name>
<sequence>MYPSTLDFEILGNFSSENLSKTLDPGKSRVEITSATIQYPVPVTHIVLAFIALVTGFLQFIERIRLKNPKVHRHIGRIYVMSVFISDLLAFGVTFYAEDFTKAMAFLALAVLWLFTTWKGYRKAVKKHFKEHRIWMMRGFGITLVAVSARLVVPILLLGYVALNDFTLPGVKSR</sequence>
<dbReference type="AlphaFoldDB" id="A0A1I1AD88"/>
<dbReference type="EMBL" id="FOJW01000017">
    <property type="protein sequence ID" value="SFB34440.1"/>
    <property type="molecule type" value="Genomic_DNA"/>
</dbReference>
<evidence type="ECO:0000313" key="2">
    <source>
        <dbReference type="EMBL" id="SFB34440.1"/>
    </source>
</evidence>
<feature type="transmembrane region" description="Helical" evidence="1">
    <location>
        <begin position="142"/>
        <end position="163"/>
    </location>
</feature>
<reference evidence="2 3" key="1">
    <citation type="submission" date="2016-10" db="EMBL/GenBank/DDBJ databases">
        <authorList>
            <person name="de Groot N.N."/>
        </authorList>
    </citation>
    <scope>NUCLEOTIDE SEQUENCE [LARGE SCALE GENOMIC DNA]</scope>
    <source>
        <strain evidence="2 3">CGMCC 1.3702</strain>
    </source>
</reference>
<proteinExistence type="predicted"/>
<keyword evidence="1" id="KW-0812">Transmembrane</keyword>
<feature type="transmembrane region" description="Helical" evidence="1">
    <location>
        <begin position="78"/>
        <end position="97"/>
    </location>
</feature>
<organism evidence="2 3">
    <name type="scientific">Lentibacillus halodurans</name>
    <dbReference type="NCBI Taxonomy" id="237679"/>
    <lineage>
        <taxon>Bacteria</taxon>
        <taxon>Bacillati</taxon>
        <taxon>Bacillota</taxon>
        <taxon>Bacilli</taxon>
        <taxon>Bacillales</taxon>
        <taxon>Bacillaceae</taxon>
        <taxon>Lentibacillus</taxon>
    </lineage>
</organism>
<dbReference type="STRING" id="237679.SAMN04488072_11769"/>
<dbReference type="OrthoDB" id="195502at2"/>
<dbReference type="Pfam" id="PF10067">
    <property type="entry name" value="DUF2306"/>
    <property type="match status" value="1"/>
</dbReference>